<dbReference type="Proteomes" id="UP000000724">
    <property type="component" value="Contig Pc00c20"/>
</dbReference>
<proteinExistence type="predicted"/>
<name>B6HG33_PENRW</name>
<sequence>MEKLGEASVERPGLCAGSTIRRRSHCPIEVNETNVKFLRNERAWGLSQRELDRDRGSFAGLGSLGMFESSSNIRLTPFRAYGEVGHPANLESSRGPKIEDPRDGRALRSVTRVALPGGSTPVPKRLSMNVLPPLACITDSDPSDDGQTKRELCKIGLSPKHG</sequence>
<dbReference type="VEuPathDB" id="FungiDB:PCH_Pc20g06120"/>
<evidence type="ECO:0000256" key="1">
    <source>
        <dbReference type="SAM" id="MobiDB-lite"/>
    </source>
</evidence>
<keyword evidence="3" id="KW-1185">Reference proteome</keyword>
<dbReference type="EMBL" id="AM920435">
    <property type="protein sequence ID" value="CAP85941.1"/>
    <property type="molecule type" value="Genomic_DNA"/>
</dbReference>
<evidence type="ECO:0000313" key="2">
    <source>
        <dbReference type="EMBL" id="CAP85941.1"/>
    </source>
</evidence>
<protein>
    <submittedName>
        <fullName evidence="2">Uncharacterized protein</fullName>
    </submittedName>
</protein>
<reference evidence="2 3" key="1">
    <citation type="journal article" date="2008" name="Nat. Biotechnol.">
        <title>Genome sequencing and analysis of the filamentous fungus Penicillium chrysogenum.</title>
        <authorList>
            <person name="van den Berg M.A."/>
            <person name="Albang R."/>
            <person name="Albermann K."/>
            <person name="Badger J.H."/>
            <person name="Daran J.-M."/>
            <person name="Driessen A.J.M."/>
            <person name="Garcia-Estrada C."/>
            <person name="Fedorova N.D."/>
            <person name="Harris D.M."/>
            <person name="Heijne W.H.M."/>
            <person name="Joardar V.S."/>
            <person name="Kiel J.A.K.W."/>
            <person name="Kovalchuk A."/>
            <person name="Martin J.F."/>
            <person name="Nierman W.C."/>
            <person name="Nijland J.G."/>
            <person name="Pronk J.T."/>
            <person name="Roubos J.A."/>
            <person name="van der Klei I.J."/>
            <person name="van Peij N.N.M.E."/>
            <person name="Veenhuis M."/>
            <person name="von Doehren H."/>
            <person name="Wagner C."/>
            <person name="Wortman J.R."/>
            <person name="Bovenberg R.A.L."/>
        </authorList>
    </citation>
    <scope>NUCLEOTIDE SEQUENCE [LARGE SCALE GENOMIC DNA]</scope>
    <source>
        <strain evidence="3">ATCC 28089 / DSM 1075 / NRRL 1951 / Wisconsin 54-1255</strain>
    </source>
</reference>
<feature type="region of interest" description="Disordered" evidence="1">
    <location>
        <begin position="138"/>
        <end position="162"/>
    </location>
</feature>
<organism evidence="2 3">
    <name type="scientific">Penicillium rubens (strain ATCC 28089 / DSM 1075 / NRRL 1951 / Wisconsin 54-1255)</name>
    <name type="common">Penicillium chrysogenum</name>
    <dbReference type="NCBI Taxonomy" id="500485"/>
    <lineage>
        <taxon>Eukaryota</taxon>
        <taxon>Fungi</taxon>
        <taxon>Dikarya</taxon>
        <taxon>Ascomycota</taxon>
        <taxon>Pezizomycotina</taxon>
        <taxon>Eurotiomycetes</taxon>
        <taxon>Eurotiomycetidae</taxon>
        <taxon>Eurotiales</taxon>
        <taxon>Aspergillaceae</taxon>
        <taxon>Penicillium</taxon>
        <taxon>Penicillium chrysogenum species complex</taxon>
    </lineage>
</organism>
<evidence type="ECO:0000313" key="3">
    <source>
        <dbReference type="Proteomes" id="UP000000724"/>
    </source>
</evidence>
<dbReference type="AlphaFoldDB" id="B6HG33"/>
<gene>
    <name evidence="2" type="ORF">Pc20g06120</name>
    <name evidence="2" type="ORF">PCH_Pc20g06120</name>
</gene>
<dbReference type="HOGENOM" id="CLU_1635955_0_0_1"/>
<accession>B6HG33</accession>